<feature type="transmembrane region" description="Helical" evidence="9">
    <location>
        <begin position="230"/>
        <end position="251"/>
    </location>
</feature>
<dbReference type="Pfam" id="PF02133">
    <property type="entry name" value="Transp_cyt_pur"/>
    <property type="match status" value="1"/>
</dbReference>
<evidence type="ECO:0000313" key="11">
    <source>
        <dbReference type="Proteomes" id="UP001323798"/>
    </source>
</evidence>
<comment type="similarity">
    <text evidence="2 7">Belongs to the purine-cytosine permease (2.A.39) family.</text>
</comment>
<dbReference type="Proteomes" id="UP001323798">
    <property type="component" value="Chromosome"/>
</dbReference>
<dbReference type="InterPro" id="IPR001248">
    <property type="entry name" value="Pur-cyt_permease"/>
</dbReference>
<evidence type="ECO:0000256" key="6">
    <source>
        <dbReference type="ARBA" id="ARBA00023136"/>
    </source>
</evidence>
<evidence type="ECO:0000256" key="4">
    <source>
        <dbReference type="ARBA" id="ARBA00022692"/>
    </source>
</evidence>
<feature type="transmembrane region" description="Helical" evidence="9">
    <location>
        <begin position="423"/>
        <end position="453"/>
    </location>
</feature>
<dbReference type="RefSeq" id="WP_320942221.1">
    <property type="nucleotide sequence ID" value="NZ_BAABEU010000003.1"/>
</dbReference>
<evidence type="ECO:0000256" key="1">
    <source>
        <dbReference type="ARBA" id="ARBA00004141"/>
    </source>
</evidence>
<protein>
    <submittedName>
        <fullName evidence="10">Cytosine permease</fullName>
    </submittedName>
</protein>
<keyword evidence="3 7" id="KW-0813">Transport</keyword>
<reference evidence="10 11" key="1">
    <citation type="submission" date="2023-11" db="EMBL/GenBank/DDBJ databases">
        <title>Genome sequence of Microbacterium rhizosphaerae KACC 19337.</title>
        <authorList>
            <person name="Choi H."/>
            <person name="Kim S."/>
            <person name="Kim Y."/>
            <person name="Kwon S.-W."/>
            <person name="Heo J."/>
        </authorList>
    </citation>
    <scope>NUCLEOTIDE SEQUENCE [LARGE SCALE GENOMIC DNA]</scope>
    <source>
        <strain evidence="10 11">KACC 19337</strain>
    </source>
</reference>
<dbReference type="EMBL" id="CP139368">
    <property type="protein sequence ID" value="WPR89507.1"/>
    <property type="molecule type" value="Genomic_DNA"/>
</dbReference>
<feature type="compositionally biased region" description="Low complexity" evidence="8">
    <location>
        <begin position="1"/>
        <end position="19"/>
    </location>
</feature>
<keyword evidence="6 7" id="KW-0472">Membrane</keyword>
<evidence type="ECO:0000256" key="8">
    <source>
        <dbReference type="SAM" id="MobiDB-lite"/>
    </source>
</evidence>
<keyword evidence="11" id="KW-1185">Reference proteome</keyword>
<feature type="transmembrane region" description="Helical" evidence="9">
    <location>
        <begin position="355"/>
        <end position="376"/>
    </location>
</feature>
<organism evidence="10 11">
    <name type="scientific">Microbacterium rhizosphaerae</name>
    <dbReference type="NCBI Taxonomy" id="1678237"/>
    <lineage>
        <taxon>Bacteria</taxon>
        <taxon>Bacillati</taxon>
        <taxon>Actinomycetota</taxon>
        <taxon>Actinomycetes</taxon>
        <taxon>Micrococcales</taxon>
        <taxon>Microbacteriaceae</taxon>
        <taxon>Microbacterium</taxon>
    </lineage>
</organism>
<evidence type="ECO:0000256" key="3">
    <source>
        <dbReference type="ARBA" id="ARBA00022448"/>
    </source>
</evidence>
<feature type="transmembrane region" description="Helical" evidence="9">
    <location>
        <begin position="272"/>
        <end position="294"/>
    </location>
</feature>
<keyword evidence="5 9" id="KW-1133">Transmembrane helix</keyword>
<feature type="transmembrane region" description="Helical" evidence="9">
    <location>
        <begin position="382"/>
        <end position="403"/>
    </location>
</feature>
<evidence type="ECO:0000256" key="2">
    <source>
        <dbReference type="ARBA" id="ARBA00008974"/>
    </source>
</evidence>
<sequence length="492" mass="51319">MSQTTPTQKTPAPKTTEQPPSTPDEFALTTATDSPTRVETHGIDFIPASERHGRARDLFAVWAAPNVNFLAVVVGATLMVMGLNLWEALAVIVIGNVFSIITGIVAGSGPAAGTPSEVITRAMYGITGNRFNVAIAGWLISVCYLAINWAAATTVAVGLLGRIGVPSNGWTIAVSAVVIAAATMVISVYGHGLIMRLYQPLAVALAIIFAGMGVFVVGGAHWTFTSAHPLSGVELVAMMAAGIALVASAPLSYTNSADFSRYLPSRTRVRDVALWTTLGLVIPGILATFVGSLAASAVDMTSPEAGLEKLLPAWFAPIFLISVIVGTIANNAMTAYSSGLALQAVGVKLPRSRTVLLDGSVGVAMTLFALLVWNFLDSVSSALQLGVTILAPIMGVYLADMLWRRNRYDGPALADDSRTGRFWFAGGFHLAGVAAVLVGIVASLMCSATLVFVGPIAAAMSGIDLSVPVGLVVPFVIYLVMVRSSRQSKESL</sequence>
<evidence type="ECO:0000256" key="9">
    <source>
        <dbReference type="SAM" id="Phobius"/>
    </source>
</evidence>
<feature type="transmembrane region" description="Helical" evidence="9">
    <location>
        <begin position="133"/>
        <end position="157"/>
    </location>
</feature>
<feature type="transmembrane region" description="Helical" evidence="9">
    <location>
        <begin position="169"/>
        <end position="189"/>
    </location>
</feature>
<evidence type="ECO:0000256" key="7">
    <source>
        <dbReference type="PIRNR" id="PIRNR002744"/>
    </source>
</evidence>
<proteinExistence type="inferred from homology"/>
<dbReference type="PIRSF" id="PIRSF002744">
    <property type="entry name" value="Pur-cyt_permease"/>
    <property type="match status" value="1"/>
</dbReference>
<dbReference type="InterPro" id="IPR026030">
    <property type="entry name" value="Pur-cyt_permease_Fcy2/21/22"/>
</dbReference>
<evidence type="ECO:0000313" key="10">
    <source>
        <dbReference type="EMBL" id="WPR89507.1"/>
    </source>
</evidence>
<feature type="transmembrane region" description="Helical" evidence="9">
    <location>
        <begin position="201"/>
        <end position="224"/>
    </location>
</feature>
<dbReference type="PANTHER" id="PTHR31806:SF1">
    <property type="entry name" value="PURINE-CYTOSINE PERMEASE FCY2-RELATED"/>
    <property type="match status" value="1"/>
</dbReference>
<keyword evidence="4 9" id="KW-0812">Transmembrane</keyword>
<feature type="transmembrane region" description="Helical" evidence="9">
    <location>
        <begin position="89"/>
        <end position="112"/>
    </location>
</feature>
<gene>
    <name evidence="10" type="ORF">SM116_17390</name>
</gene>
<comment type="subcellular location">
    <subcellularLocation>
        <location evidence="1">Membrane</location>
        <topology evidence="1">Multi-pass membrane protein</topology>
    </subcellularLocation>
</comment>
<dbReference type="Gene3D" id="1.10.4160.10">
    <property type="entry name" value="Hydantoin permease"/>
    <property type="match status" value="1"/>
</dbReference>
<dbReference type="PANTHER" id="PTHR31806">
    <property type="entry name" value="PURINE-CYTOSINE PERMEASE FCY2-RELATED"/>
    <property type="match status" value="1"/>
</dbReference>
<feature type="transmembrane region" description="Helical" evidence="9">
    <location>
        <begin position="314"/>
        <end position="334"/>
    </location>
</feature>
<feature type="region of interest" description="Disordered" evidence="8">
    <location>
        <begin position="1"/>
        <end position="25"/>
    </location>
</feature>
<accession>A0ABZ0SPD7</accession>
<feature type="transmembrane region" description="Helical" evidence="9">
    <location>
        <begin position="59"/>
        <end position="83"/>
    </location>
</feature>
<evidence type="ECO:0000256" key="5">
    <source>
        <dbReference type="ARBA" id="ARBA00022989"/>
    </source>
</evidence>
<feature type="transmembrane region" description="Helical" evidence="9">
    <location>
        <begin position="465"/>
        <end position="482"/>
    </location>
</feature>
<name>A0ABZ0SPD7_9MICO</name>